<comment type="caution">
    <text evidence="2">The sequence shown here is derived from an EMBL/GenBank/DDBJ whole genome shotgun (WGS) entry which is preliminary data.</text>
</comment>
<dbReference type="Gene3D" id="3.10.540.10">
    <property type="entry name" value="duf1285 like domain"/>
    <property type="match status" value="1"/>
</dbReference>
<sequence>MLARLETQVGEHPKLDNWDPPLCGDIDIQIDRQGQWHSLGTPMHRERLVRLFASVLRREADGDYYLVTPVEKWRIKVADKPFVMTELVQRDGQWWLQGPFDLACPISGAHPWTLEQGLPCVRLWHGNQARISRNLYYQLAEQAIEKNGQYGIELAEQWCVLGDAEPA</sequence>
<gene>
    <name evidence="2" type="ORF">GCM10023333_16750</name>
</gene>
<proteinExistence type="predicted"/>
<evidence type="ECO:0000313" key="2">
    <source>
        <dbReference type="EMBL" id="GAA4883121.1"/>
    </source>
</evidence>
<protein>
    <submittedName>
        <fullName evidence="2">DUF1285 domain-containing protein</fullName>
    </submittedName>
</protein>
<dbReference type="Proteomes" id="UP001499988">
    <property type="component" value="Unassembled WGS sequence"/>
</dbReference>
<evidence type="ECO:0000313" key="3">
    <source>
        <dbReference type="Proteomes" id="UP001499988"/>
    </source>
</evidence>
<feature type="domain" description="DUF1285" evidence="1">
    <location>
        <begin position="13"/>
        <end position="79"/>
    </location>
</feature>
<dbReference type="InterPro" id="IPR023361">
    <property type="entry name" value="DUF1285_beta_roll_sf"/>
</dbReference>
<accession>A0ABP9EX40</accession>
<keyword evidence="3" id="KW-1185">Reference proteome</keyword>
<evidence type="ECO:0000259" key="1">
    <source>
        <dbReference type="Pfam" id="PF06938"/>
    </source>
</evidence>
<dbReference type="InterPro" id="IPR048341">
    <property type="entry name" value="DUF1285_N"/>
</dbReference>
<name>A0ABP9EX40_9GAMM</name>
<reference evidence="3" key="1">
    <citation type="journal article" date="2019" name="Int. J. Syst. Evol. Microbiol.">
        <title>The Global Catalogue of Microorganisms (GCM) 10K type strain sequencing project: providing services to taxonomists for standard genome sequencing and annotation.</title>
        <authorList>
            <consortium name="The Broad Institute Genomics Platform"/>
            <consortium name="The Broad Institute Genome Sequencing Center for Infectious Disease"/>
            <person name="Wu L."/>
            <person name="Ma J."/>
        </authorList>
    </citation>
    <scope>NUCLEOTIDE SEQUENCE [LARGE SCALE GENOMIC DNA]</scope>
    <source>
        <strain evidence="3">JCM 18401</strain>
    </source>
</reference>
<dbReference type="EMBL" id="BAABJZ010000023">
    <property type="protein sequence ID" value="GAA4883121.1"/>
    <property type="molecule type" value="Genomic_DNA"/>
</dbReference>
<dbReference type="Pfam" id="PF06938">
    <property type="entry name" value="DUF1285_N"/>
    <property type="match status" value="1"/>
</dbReference>
<organism evidence="2 3">
    <name type="scientific">Ferrimonas pelagia</name>
    <dbReference type="NCBI Taxonomy" id="1177826"/>
    <lineage>
        <taxon>Bacteria</taxon>
        <taxon>Pseudomonadati</taxon>
        <taxon>Pseudomonadota</taxon>
        <taxon>Gammaproteobacteria</taxon>
        <taxon>Alteromonadales</taxon>
        <taxon>Ferrimonadaceae</taxon>
        <taxon>Ferrimonas</taxon>
    </lineage>
</organism>
<dbReference type="Gene3D" id="2.30.270.10">
    <property type="entry name" value="duf1285 protein"/>
    <property type="match status" value="1"/>
</dbReference>
<dbReference type="RefSeq" id="WP_345334903.1">
    <property type="nucleotide sequence ID" value="NZ_BAABJZ010000023.1"/>
</dbReference>